<evidence type="ECO:0000313" key="4">
    <source>
        <dbReference type="EMBL" id="GBM67588.1"/>
    </source>
</evidence>
<sequence length="94" mass="10649">MQTIFKSKARQPAQFPSKINKKRSPFYSGIQENSSKTSGGGKQSSTRQRRDASRRKRGTMTMTHGHPLGLDSARLYGVNRGWNSKLLRTFVCIF</sequence>
<name>A0A4Y2HQR1_ARAVE</name>
<keyword evidence="6" id="KW-1185">Reference proteome</keyword>
<proteinExistence type="predicted"/>
<organism evidence="4 6">
    <name type="scientific">Araneus ventricosus</name>
    <name type="common">Orbweaver spider</name>
    <name type="synonym">Epeira ventricosa</name>
    <dbReference type="NCBI Taxonomy" id="182803"/>
    <lineage>
        <taxon>Eukaryota</taxon>
        <taxon>Metazoa</taxon>
        <taxon>Ecdysozoa</taxon>
        <taxon>Arthropoda</taxon>
        <taxon>Chelicerata</taxon>
        <taxon>Arachnida</taxon>
        <taxon>Araneae</taxon>
        <taxon>Araneomorphae</taxon>
        <taxon>Entelegynae</taxon>
        <taxon>Araneoidea</taxon>
        <taxon>Araneidae</taxon>
        <taxon>Araneus</taxon>
    </lineage>
</organism>
<dbReference type="EMBL" id="BGPR01104097">
    <property type="protein sequence ID" value="GBM68511.1"/>
    <property type="molecule type" value="Genomic_DNA"/>
</dbReference>
<dbReference type="EMBL" id="BGPR01103807">
    <property type="protein sequence ID" value="GBM67588.1"/>
    <property type="molecule type" value="Genomic_DNA"/>
</dbReference>
<comment type="caution">
    <text evidence="4">The sequence shown here is derived from an EMBL/GenBank/DDBJ whole genome shotgun (WGS) entry which is preliminary data.</text>
</comment>
<feature type="region of interest" description="Disordered" evidence="1">
    <location>
        <begin position="1"/>
        <end position="68"/>
    </location>
</feature>
<dbReference type="EMBL" id="BGPR01103622">
    <property type="protein sequence ID" value="GBM66994.1"/>
    <property type="molecule type" value="Genomic_DNA"/>
</dbReference>
<evidence type="ECO:0000256" key="1">
    <source>
        <dbReference type="SAM" id="MobiDB-lite"/>
    </source>
</evidence>
<evidence type="ECO:0000313" key="6">
    <source>
        <dbReference type="Proteomes" id="UP000499080"/>
    </source>
</evidence>
<evidence type="ECO:0000313" key="3">
    <source>
        <dbReference type="EMBL" id="GBM67567.1"/>
    </source>
</evidence>
<gene>
    <name evidence="4" type="ORF">AVEN_117858_1</name>
    <name evidence="5" type="ORF">AVEN_14767_1</name>
    <name evidence="2" type="ORF">AVEN_17785_1</name>
    <name evidence="3" type="ORF">AVEN_260421_1</name>
</gene>
<evidence type="ECO:0000313" key="5">
    <source>
        <dbReference type="EMBL" id="GBM68511.1"/>
    </source>
</evidence>
<evidence type="ECO:0000313" key="2">
    <source>
        <dbReference type="EMBL" id="GBM66994.1"/>
    </source>
</evidence>
<accession>A0A4Y2HQR1</accession>
<dbReference type="AlphaFoldDB" id="A0A4Y2HQR1"/>
<dbReference type="EMBL" id="BGPR01103802">
    <property type="protein sequence ID" value="GBM67567.1"/>
    <property type="molecule type" value="Genomic_DNA"/>
</dbReference>
<dbReference type="Proteomes" id="UP000499080">
    <property type="component" value="Unassembled WGS sequence"/>
</dbReference>
<reference evidence="4 6" key="1">
    <citation type="journal article" date="2019" name="Sci. Rep.">
        <title>Orb-weaving spider Araneus ventricosus genome elucidates the spidroin gene catalogue.</title>
        <authorList>
            <person name="Kono N."/>
            <person name="Nakamura H."/>
            <person name="Ohtoshi R."/>
            <person name="Moran D.A.P."/>
            <person name="Shinohara A."/>
            <person name="Yoshida Y."/>
            <person name="Fujiwara M."/>
            <person name="Mori M."/>
            <person name="Tomita M."/>
            <person name="Arakawa K."/>
        </authorList>
    </citation>
    <scope>NUCLEOTIDE SEQUENCE [LARGE SCALE GENOMIC DNA]</scope>
</reference>
<protein>
    <submittedName>
        <fullName evidence="4">Uncharacterized protein</fullName>
    </submittedName>
</protein>